<keyword evidence="3" id="KW-0449">Lipoprotein</keyword>
<gene>
    <name evidence="3" type="ORF">QF118_05055</name>
</gene>
<dbReference type="InterPro" id="IPR007428">
    <property type="entry name" value="MlaA"/>
</dbReference>
<organism evidence="3 4">
    <name type="scientific">Tropicibacter oceani</name>
    <dbReference type="NCBI Taxonomy" id="3058420"/>
    <lineage>
        <taxon>Bacteria</taxon>
        <taxon>Pseudomonadati</taxon>
        <taxon>Pseudomonadota</taxon>
        <taxon>Alphaproteobacteria</taxon>
        <taxon>Rhodobacterales</taxon>
        <taxon>Roseobacteraceae</taxon>
        <taxon>Tropicibacter</taxon>
    </lineage>
</organism>
<dbReference type="RefSeq" id="WP_282301556.1">
    <property type="nucleotide sequence ID" value="NZ_CP124616.1"/>
</dbReference>
<protein>
    <submittedName>
        <fullName evidence="3">VacJ family lipoprotein</fullName>
    </submittedName>
</protein>
<reference evidence="3 4" key="1">
    <citation type="submission" date="2023-05" db="EMBL/GenBank/DDBJ databases">
        <title>YMD87, complete Genome.</title>
        <authorList>
            <person name="Zhang J."/>
            <person name="Xu X."/>
        </authorList>
    </citation>
    <scope>NUCLEOTIDE SEQUENCE [LARGE SCALE GENOMIC DNA]</scope>
    <source>
        <strain evidence="3 4">YMD87</strain>
    </source>
</reference>
<name>A0ABY8QKE8_9RHOB</name>
<evidence type="ECO:0000313" key="3">
    <source>
        <dbReference type="EMBL" id="WGW04918.1"/>
    </source>
</evidence>
<keyword evidence="2" id="KW-0732">Signal</keyword>
<keyword evidence="4" id="KW-1185">Reference proteome</keyword>
<dbReference type="Proteomes" id="UP001241605">
    <property type="component" value="Chromosome"/>
</dbReference>
<comment type="similarity">
    <text evidence="1">Belongs to the MlaA family.</text>
</comment>
<accession>A0ABY8QKE8</accession>
<evidence type="ECO:0000256" key="2">
    <source>
        <dbReference type="ARBA" id="ARBA00022729"/>
    </source>
</evidence>
<dbReference type="PANTHER" id="PTHR30035:SF3">
    <property type="entry name" value="INTERMEMBRANE PHOSPHOLIPID TRANSPORT SYSTEM LIPOPROTEIN MLAA"/>
    <property type="match status" value="1"/>
</dbReference>
<evidence type="ECO:0000313" key="4">
    <source>
        <dbReference type="Proteomes" id="UP001241605"/>
    </source>
</evidence>
<dbReference type="PRINTS" id="PR01805">
    <property type="entry name" value="VACJLIPOPROT"/>
</dbReference>
<sequence length="250" mass="26756">MRHVRVIIAGVGLLLAAGCSVPGPGEAPDGIHDPNEAENRQVHGFNQRLDKVLVRGAGAGIAGGVPEGVQDSISNFADTVATPRYVVNQILQGRPGRATQNALRFTINATLGFAGLADVATDLGLPEDGTDFGETLHVWGAPEGGYVELPVLGPSTERDAIGQFVDYFTNPLDYIVPRPERYLGTVATYFDKLGSRGRHADTYDSVLHDSADSYAQLRLIYLQNRRFELDGTAGTDASFVDPEAIDTEGF</sequence>
<dbReference type="PANTHER" id="PTHR30035">
    <property type="entry name" value="LIPOPROTEIN VACJ-RELATED"/>
    <property type="match status" value="1"/>
</dbReference>
<dbReference type="EMBL" id="CP124616">
    <property type="protein sequence ID" value="WGW04918.1"/>
    <property type="molecule type" value="Genomic_DNA"/>
</dbReference>
<evidence type="ECO:0000256" key="1">
    <source>
        <dbReference type="ARBA" id="ARBA00010634"/>
    </source>
</evidence>
<dbReference type="PROSITE" id="PS51257">
    <property type="entry name" value="PROKAR_LIPOPROTEIN"/>
    <property type="match status" value="1"/>
</dbReference>
<proteinExistence type="inferred from homology"/>
<dbReference type="Pfam" id="PF04333">
    <property type="entry name" value="MlaA"/>
    <property type="match status" value="1"/>
</dbReference>